<dbReference type="SUPFAM" id="SSF82829">
    <property type="entry name" value="MesJ substrate recognition domain-like"/>
    <property type="match status" value="1"/>
</dbReference>
<protein>
    <recommendedName>
        <fullName evidence="7">tRNA(Ile)-lysidine synthase</fullName>
        <ecNumber evidence="7">6.3.4.19</ecNumber>
    </recommendedName>
    <alternativeName>
        <fullName evidence="7">tRNA(Ile)-2-lysyl-cytidine synthase</fullName>
    </alternativeName>
    <alternativeName>
        <fullName evidence="7">tRNA(Ile)-lysidine synthetase</fullName>
    </alternativeName>
</protein>
<comment type="domain">
    <text evidence="7">The N-terminal region contains the highly conserved SGGXDS motif, predicted to be a P-loop motif involved in ATP binding.</text>
</comment>
<keyword evidence="4 7" id="KW-0547">Nucleotide-binding</keyword>
<proteinExistence type="inferred from homology"/>
<keyword evidence="3 7" id="KW-0819">tRNA processing</keyword>
<dbReference type="InterPro" id="IPR012795">
    <property type="entry name" value="tRNA_Ile_lys_synt_N"/>
</dbReference>
<evidence type="ECO:0000256" key="2">
    <source>
        <dbReference type="ARBA" id="ARBA00022598"/>
    </source>
</evidence>
<comment type="function">
    <text evidence="7">Ligates lysine onto the cytidine present at position 34 of the AUA codon-specific tRNA(Ile) that contains the anticodon CAU, in an ATP-dependent manner. Cytidine is converted to lysidine, thus changing the amino acid specificity of the tRNA from methionine to isoleucine.</text>
</comment>
<dbReference type="EC" id="6.3.4.19" evidence="7"/>
<dbReference type="Pfam" id="PF09179">
    <property type="entry name" value="TilS"/>
    <property type="match status" value="1"/>
</dbReference>
<keyword evidence="5 7" id="KW-0067">ATP-binding</keyword>
<feature type="domain" description="tRNA(Ile)-lysidine synthase substrate-binding" evidence="10">
    <location>
        <begin position="317"/>
        <end position="374"/>
    </location>
</feature>
<dbReference type="CDD" id="cd01992">
    <property type="entry name" value="TilS_N"/>
    <property type="match status" value="1"/>
</dbReference>
<dbReference type="Proteomes" id="UP001500642">
    <property type="component" value="Unassembled WGS sequence"/>
</dbReference>
<dbReference type="EMBL" id="BAABGL010000003">
    <property type="protein sequence ID" value="GAA4385942.1"/>
    <property type="molecule type" value="Genomic_DNA"/>
</dbReference>
<keyword evidence="1 7" id="KW-0963">Cytoplasm</keyword>
<dbReference type="Gene3D" id="1.20.59.20">
    <property type="match status" value="1"/>
</dbReference>
<evidence type="ECO:0000256" key="8">
    <source>
        <dbReference type="SAM" id="MobiDB-lite"/>
    </source>
</evidence>
<dbReference type="PANTHER" id="PTHR43033">
    <property type="entry name" value="TRNA(ILE)-LYSIDINE SYNTHASE-RELATED"/>
    <property type="match status" value="1"/>
</dbReference>
<dbReference type="InterPro" id="IPR014729">
    <property type="entry name" value="Rossmann-like_a/b/a_fold"/>
</dbReference>
<evidence type="ECO:0000256" key="1">
    <source>
        <dbReference type="ARBA" id="ARBA00022490"/>
    </source>
</evidence>
<evidence type="ECO:0000256" key="3">
    <source>
        <dbReference type="ARBA" id="ARBA00022694"/>
    </source>
</evidence>
<dbReference type="Pfam" id="PF01171">
    <property type="entry name" value="ATP_bind_3"/>
    <property type="match status" value="1"/>
</dbReference>
<evidence type="ECO:0000313" key="12">
    <source>
        <dbReference type="Proteomes" id="UP001500642"/>
    </source>
</evidence>
<evidence type="ECO:0000256" key="7">
    <source>
        <dbReference type="HAMAP-Rule" id="MF_01161"/>
    </source>
</evidence>
<dbReference type="InterPro" id="IPR012094">
    <property type="entry name" value="tRNA_Ile_lys_synt"/>
</dbReference>
<dbReference type="NCBIfam" id="TIGR02432">
    <property type="entry name" value="lysidine_TilS_N"/>
    <property type="match status" value="1"/>
</dbReference>
<dbReference type="HAMAP" id="MF_01161">
    <property type="entry name" value="tRNA_Ile_lys_synt"/>
    <property type="match status" value="1"/>
</dbReference>
<comment type="caution">
    <text evidence="11">The sequence shown here is derived from an EMBL/GenBank/DDBJ whole genome shotgun (WGS) entry which is preliminary data.</text>
</comment>
<keyword evidence="12" id="KW-1185">Reference proteome</keyword>
<accession>A0ABP8J6I1</accession>
<feature type="region of interest" description="Disordered" evidence="8">
    <location>
        <begin position="26"/>
        <end position="56"/>
    </location>
</feature>
<dbReference type="InterPro" id="IPR011063">
    <property type="entry name" value="TilS/TtcA_N"/>
</dbReference>
<evidence type="ECO:0000256" key="5">
    <source>
        <dbReference type="ARBA" id="ARBA00022840"/>
    </source>
</evidence>
<feature type="domain" description="tRNA(Ile)-lysidine/2-thiocytidine synthase N-terminal" evidence="9">
    <location>
        <begin position="115"/>
        <end position="262"/>
    </location>
</feature>
<organism evidence="11 12">
    <name type="scientific">Brevibacterium pityocampae</name>
    <dbReference type="NCBI Taxonomy" id="506594"/>
    <lineage>
        <taxon>Bacteria</taxon>
        <taxon>Bacillati</taxon>
        <taxon>Actinomycetota</taxon>
        <taxon>Actinomycetes</taxon>
        <taxon>Micrococcales</taxon>
        <taxon>Brevibacteriaceae</taxon>
        <taxon>Brevibacterium</taxon>
    </lineage>
</organism>
<dbReference type="SUPFAM" id="SSF52402">
    <property type="entry name" value="Adenine nucleotide alpha hydrolases-like"/>
    <property type="match status" value="1"/>
</dbReference>
<dbReference type="InterPro" id="IPR015262">
    <property type="entry name" value="tRNA_Ile_lys_synt_subst-bd"/>
</dbReference>
<reference evidence="12" key="1">
    <citation type="journal article" date="2019" name="Int. J. Syst. Evol. Microbiol.">
        <title>The Global Catalogue of Microorganisms (GCM) 10K type strain sequencing project: providing services to taxonomists for standard genome sequencing and annotation.</title>
        <authorList>
            <consortium name="The Broad Institute Genomics Platform"/>
            <consortium name="The Broad Institute Genome Sequencing Center for Infectious Disease"/>
            <person name="Wu L."/>
            <person name="Ma J."/>
        </authorList>
    </citation>
    <scope>NUCLEOTIDE SEQUENCE [LARGE SCALE GENOMIC DNA]</scope>
    <source>
        <strain evidence="12">JCM 17808</strain>
    </source>
</reference>
<comment type="subcellular location">
    <subcellularLocation>
        <location evidence="7">Cytoplasm</location>
    </subcellularLocation>
</comment>
<evidence type="ECO:0000259" key="10">
    <source>
        <dbReference type="Pfam" id="PF09179"/>
    </source>
</evidence>
<evidence type="ECO:0000256" key="4">
    <source>
        <dbReference type="ARBA" id="ARBA00022741"/>
    </source>
</evidence>
<name>A0ABP8J6I1_9MICO</name>
<dbReference type="RefSeq" id="WP_345030093.1">
    <property type="nucleotide sequence ID" value="NZ_BAABGL010000003.1"/>
</dbReference>
<gene>
    <name evidence="7 11" type="primary">tilS</name>
    <name evidence="11" type="ORF">GCM10023167_08360</name>
</gene>
<feature type="binding site" evidence="7">
    <location>
        <begin position="64"/>
        <end position="69"/>
    </location>
    <ligand>
        <name>ATP</name>
        <dbReference type="ChEBI" id="CHEBI:30616"/>
    </ligand>
</feature>
<sequence length="393" mass="39979">MTGSAGSRLPRLDRATAEIRNAVRALLAEAPADSPDHPAVAAPAPQHGQEPAPRPAPEFVLAVSGGADSMALAAACAHLGTRPDPGPSLPSGAGTAVGTRPDLAQNSAPAAPAPRFHAVVVDHGLQDGSAATAAAVVERLTGLGLSAESVRVAVDPAHGGIEAAARTARYTAFERIRTSRGAAAILTGHTRDDQAETVLLGLLRGSGARSLAGMRPRSGHLWRPLLDVTRAQTQASCAASGIPVWEDPMNADPRFARVRARTRVLPVLEAELGPGAARALARTAALLAADSDALEAQAAAARPAHTSGPEVHASAAGLPQAVRTRVLRDWLREHAGTAQEVGAHHVEAVDDLLTGRRRGAVSVPGAAEVRRAAGGGLIFTPLGPPAPTGSGIR</sequence>
<evidence type="ECO:0000256" key="6">
    <source>
        <dbReference type="ARBA" id="ARBA00048539"/>
    </source>
</evidence>
<evidence type="ECO:0000259" key="9">
    <source>
        <dbReference type="Pfam" id="PF01171"/>
    </source>
</evidence>
<dbReference type="PANTHER" id="PTHR43033:SF1">
    <property type="entry name" value="TRNA(ILE)-LYSIDINE SYNTHASE-RELATED"/>
    <property type="match status" value="1"/>
</dbReference>
<evidence type="ECO:0000313" key="11">
    <source>
        <dbReference type="EMBL" id="GAA4385942.1"/>
    </source>
</evidence>
<feature type="region of interest" description="Disordered" evidence="8">
    <location>
        <begin position="82"/>
        <end position="110"/>
    </location>
</feature>
<keyword evidence="2 7" id="KW-0436">Ligase</keyword>
<comment type="catalytic activity">
    <reaction evidence="6 7">
        <text>cytidine(34) in tRNA(Ile2) + L-lysine + ATP = lysidine(34) in tRNA(Ile2) + AMP + diphosphate + H(+)</text>
        <dbReference type="Rhea" id="RHEA:43744"/>
        <dbReference type="Rhea" id="RHEA-COMP:10625"/>
        <dbReference type="Rhea" id="RHEA-COMP:10670"/>
        <dbReference type="ChEBI" id="CHEBI:15378"/>
        <dbReference type="ChEBI" id="CHEBI:30616"/>
        <dbReference type="ChEBI" id="CHEBI:32551"/>
        <dbReference type="ChEBI" id="CHEBI:33019"/>
        <dbReference type="ChEBI" id="CHEBI:82748"/>
        <dbReference type="ChEBI" id="CHEBI:83665"/>
        <dbReference type="ChEBI" id="CHEBI:456215"/>
        <dbReference type="EC" id="6.3.4.19"/>
    </reaction>
</comment>
<comment type="similarity">
    <text evidence="7">Belongs to the tRNA(Ile)-lysidine synthase family.</text>
</comment>
<dbReference type="Gene3D" id="3.40.50.620">
    <property type="entry name" value="HUPs"/>
    <property type="match status" value="1"/>
</dbReference>